<feature type="transmembrane region" description="Helical" evidence="9">
    <location>
        <begin position="142"/>
        <end position="162"/>
    </location>
</feature>
<feature type="transmembrane region" description="Helical" evidence="9">
    <location>
        <begin position="276"/>
        <end position="295"/>
    </location>
</feature>
<gene>
    <name evidence="11" type="ORF">AAF712_007170</name>
</gene>
<evidence type="ECO:0000256" key="4">
    <source>
        <dbReference type="ARBA" id="ARBA00022448"/>
    </source>
</evidence>
<name>A0ABR2ZXQ2_9AGAR</name>
<dbReference type="InterPro" id="IPR017938">
    <property type="entry name" value="Riboflavin_synthase-like_b-brl"/>
</dbReference>
<evidence type="ECO:0000256" key="7">
    <source>
        <dbReference type="ARBA" id="ARBA00023002"/>
    </source>
</evidence>
<evidence type="ECO:0000256" key="2">
    <source>
        <dbReference type="ARBA" id="ARBA00006278"/>
    </source>
</evidence>
<comment type="caution">
    <text evidence="11">The sequence shown here is derived from an EMBL/GenBank/DDBJ whole genome shotgun (WGS) entry which is preliminary data.</text>
</comment>
<evidence type="ECO:0000256" key="3">
    <source>
        <dbReference type="ARBA" id="ARBA00012668"/>
    </source>
</evidence>
<dbReference type="CDD" id="cd06186">
    <property type="entry name" value="NOX_Duox_like_FAD_NADP"/>
    <property type="match status" value="1"/>
</dbReference>
<protein>
    <recommendedName>
        <fullName evidence="3">ferric-chelate reductase (NADPH)</fullName>
        <ecNumber evidence="3">1.16.1.9</ecNumber>
    </recommendedName>
</protein>
<keyword evidence="12" id="KW-1185">Reference proteome</keyword>
<evidence type="ECO:0000259" key="10">
    <source>
        <dbReference type="PROSITE" id="PS51384"/>
    </source>
</evidence>
<reference evidence="11 12" key="1">
    <citation type="submission" date="2024-05" db="EMBL/GenBank/DDBJ databases">
        <title>A draft genome resource for the thread blight pathogen Marasmius tenuissimus strain MS-2.</title>
        <authorList>
            <person name="Yulfo-Soto G.E."/>
            <person name="Baruah I.K."/>
            <person name="Amoako-Attah I."/>
            <person name="Bukari Y."/>
            <person name="Meinhardt L.W."/>
            <person name="Bailey B.A."/>
            <person name="Cohen S.P."/>
        </authorList>
    </citation>
    <scope>NUCLEOTIDE SEQUENCE [LARGE SCALE GENOMIC DNA]</scope>
    <source>
        <strain evidence="11 12">MS-2</strain>
    </source>
</reference>
<comment type="catalytic activity">
    <reaction evidence="8">
        <text>2 a Fe(II)-siderophore + NADP(+) + H(+) = 2 a Fe(III)-siderophore + NADPH</text>
        <dbReference type="Rhea" id="RHEA:28795"/>
        <dbReference type="Rhea" id="RHEA-COMP:11342"/>
        <dbReference type="Rhea" id="RHEA-COMP:11344"/>
        <dbReference type="ChEBI" id="CHEBI:15378"/>
        <dbReference type="ChEBI" id="CHEBI:29033"/>
        <dbReference type="ChEBI" id="CHEBI:29034"/>
        <dbReference type="ChEBI" id="CHEBI:57783"/>
        <dbReference type="ChEBI" id="CHEBI:58349"/>
        <dbReference type="EC" id="1.16.1.9"/>
    </reaction>
</comment>
<keyword evidence="4" id="KW-0813">Transport</keyword>
<dbReference type="InterPro" id="IPR051410">
    <property type="entry name" value="Ferric/Cupric_Reductase"/>
</dbReference>
<feature type="transmembrane region" description="Helical" evidence="9">
    <location>
        <begin position="249"/>
        <end position="270"/>
    </location>
</feature>
<dbReference type="PROSITE" id="PS51384">
    <property type="entry name" value="FAD_FR"/>
    <property type="match status" value="1"/>
</dbReference>
<evidence type="ECO:0000256" key="8">
    <source>
        <dbReference type="ARBA" id="ARBA00048483"/>
    </source>
</evidence>
<dbReference type="SUPFAM" id="SSF63380">
    <property type="entry name" value="Riboflavin synthase domain-like"/>
    <property type="match status" value="1"/>
</dbReference>
<dbReference type="InterPro" id="IPR013112">
    <property type="entry name" value="FAD-bd_8"/>
</dbReference>
<dbReference type="Proteomes" id="UP001437256">
    <property type="component" value="Unassembled WGS sequence"/>
</dbReference>
<keyword evidence="7" id="KW-0560">Oxidoreductase</keyword>
<keyword evidence="9" id="KW-0812">Transmembrane</keyword>
<evidence type="ECO:0000313" key="12">
    <source>
        <dbReference type="Proteomes" id="UP001437256"/>
    </source>
</evidence>
<keyword evidence="6" id="KW-0249">Electron transport</keyword>
<evidence type="ECO:0000256" key="1">
    <source>
        <dbReference type="ARBA" id="ARBA00004651"/>
    </source>
</evidence>
<keyword evidence="9" id="KW-0472">Membrane</keyword>
<evidence type="ECO:0000256" key="9">
    <source>
        <dbReference type="SAM" id="Phobius"/>
    </source>
</evidence>
<organism evidence="11 12">
    <name type="scientific">Marasmius tenuissimus</name>
    <dbReference type="NCBI Taxonomy" id="585030"/>
    <lineage>
        <taxon>Eukaryota</taxon>
        <taxon>Fungi</taxon>
        <taxon>Dikarya</taxon>
        <taxon>Basidiomycota</taxon>
        <taxon>Agaricomycotina</taxon>
        <taxon>Agaricomycetes</taxon>
        <taxon>Agaricomycetidae</taxon>
        <taxon>Agaricales</taxon>
        <taxon>Marasmiineae</taxon>
        <taxon>Marasmiaceae</taxon>
        <taxon>Marasmius</taxon>
    </lineage>
</organism>
<comment type="similarity">
    <text evidence="2">Belongs to the ferric reductase (FRE) family.</text>
</comment>
<feature type="transmembrane region" description="Helical" evidence="9">
    <location>
        <begin position="20"/>
        <end position="42"/>
    </location>
</feature>
<comment type="subcellular location">
    <subcellularLocation>
        <location evidence="1">Cell membrane</location>
        <topology evidence="1">Multi-pass membrane protein</topology>
    </subcellularLocation>
</comment>
<keyword evidence="5" id="KW-1003">Cell membrane</keyword>
<evidence type="ECO:0000256" key="6">
    <source>
        <dbReference type="ARBA" id="ARBA00022982"/>
    </source>
</evidence>
<keyword evidence="9" id="KW-1133">Transmembrane helix</keyword>
<feature type="domain" description="FAD-binding FR-type" evidence="10">
    <location>
        <begin position="273"/>
        <end position="410"/>
    </location>
</feature>
<dbReference type="SUPFAM" id="SSF52343">
    <property type="entry name" value="Ferredoxin reductase-like, C-terminal NADP-linked domain"/>
    <property type="match status" value="1"/>
</dbReference>
<dbReference type="PANTHER" id="PTHR32361:SF9">
    <property type="entry name" value="FERRIC REDUCTASE TRANSMEMBRANE COMPONENT 3-RELATED"/>
    <property type="match status" value="1"/>
</dbReference>
<evidence type="ECO:0000256" key="5">
    <source>
        <dbReference type="ARBA" id="ARBA00022475"/>
    </source>
</evidence>
<dbReference type="InterPro" id="IPR039261">
    <property type="entry name" value="FNR_nucleotide-bd"/>
</dbReference>
<dbReference type="Gene3D" id="3.40.50.80">
    <property type="entry name" value="Nucleotide-binding domain of ferredoxin-NADP reductase (FNR) module"/>
    <property type="match status" value="1"/>
</dbReference>
<dbReference type="InterPro" id="IPR017927">
    <property type="entry name" value="FAD-bd_FR_type"/>
</dbReference>
<dbReference type="PANTHER" id="PTHR32361">
    <property type="entry name" value="FERRIC/CUPRIC REDUCTASE TRANSMEMBRANE COMPONENT"/>
    <property type="match status" value="1"/>
</dbReference>
<dbReference type="EMBL" id="JBBXMP010000042">
    <property type="protein sequence ID" value="KAL0065866.1"/>
    <property type="molecule type" value="Genomic_DNA"/>
</dbReference>
<dbReference type="Pfam" id="PF08022">
    <property type="entry name" value="FAD_binding_8"/>
    <property type="match status" value="1"/>
</dbReference>
<dbReference type="InterPro" id="IPR013121">
    <property type="entry name" value="Fe_red_NAD-bd_6"/>
</dbReference>
<proteinExistence type="inferred from homology"/>
<dbReference type="EC" id="1.16.1.9" evidence="3"/>
<sequence length="583" mass="63739">MIGLPDVAGMGGSRPQFDSQTLICHIDIFLLALVVPLILYRLPRIIARLWRFSEWSTGHWLCKKSIVEHPTRRATLQESLPEGKDLSTNDDHTMTMEQCTTAERVSDKGTPVHLDYPPHVASSAKLLRPFVKVLRSRVSPGISVLHGCITAIYLSVLAFPAFYKTNPFTDSVRFGWITVGQLPFVFLFATKNNLLGLLIGVGYEKVCALEDMDVQSPFILVGNLTHVKKFMPGASQASFASASSGLTMFYTFFITNHIACFSLLFPAIVLHKPSTTPWIVATLVTYSFDILLRAMKTRIATARIRVLPQLGSTRVEIPDINAGWRAGQHVRLRVVSSGMGLFGWSELHPFTIASCAETPEGMVLMCKKAGDWTEKLYTLAQGISSSMEEGRGQGTVRVMVEGPYGGTGHRIPASFSAAVFVVGGSGITFALSSIQEMISADNSGNSRVKVIELVWVIQDPSALLPLLPTLTSLVRSSTFAPLRISIFYTRASIGKFPFAEEFFRSTRLTLSPGRPKLGNILEASVERLVGPDMSATEKDRDGLCGLLVGVCGPVQLADSVCDAVRNVDSDKRDKVGGIEIHEE</sequence>
<accession>A0ABR2ZXQ2</accession>
<dbReference type="Pfam" id="PF08030">
    <property type="entry name" value="NAD_binding_6"/>
    <property type="match status" value="1"/>
</dbReference>
<evidence type="ECO:0000313" key="11">
    <source>
        <dbReference type="EMBL" id="KAL0065866.1"/>
    </source>
</evidence>
<feature type="transmembrane region" description="Helical" evidence="9">
    <location>
        <begin position="174"/>
        <end position="190"/>
    </location>
</feature>